<name>A0AAU9J0S4_9CILI</name>
<dbReference type="Proteomes" id="UP001162131">
    <property type="component" value="Unassembled WGS sequence"/>
</dbReference>
<organism evidence="1 2">
    <name type="scientific">Blepharisma stoltei</name>
    <dbReference type="NCBI Taxonomy" id="1481888"/>
    <lineage>
        <taxon>Eukaryota</taxon>
        <taxon>Sar</taxon>
        <taxon>Alveolata</taxon>
        <taxon>Ciliophora</taxon>
        <taxon>Postciliodesmatophora</taxon>
        <taxon>Heterotrichea</taxon>
        <taxon>Heterotrichida</taxon>
        <taxon>Blepharismidae</taxon>
        <taxon>Blepharisma</taxon>
    </lineage>
</organism>
<dbReference type="EMBL" id="CAJZBQ010000013">
    <property type="protein sequence ID" value="CAG9315371.1"/>
    <property type="molecule type" value="Genomic_DNA"/>
</dbReference>
<evidence type="ECO:0000313" key="1">
    <source>
        <dbReference type="EMBL" id="CAG9315371.1"/>
    </source>
</evidence>
<keyword evidence="2" id="KW-1185">Reference proteome</keyword>
<comment type="caution">
    <text evidence="1">The sequence shown here is derived from an EMBL/GenBank/DDBJ whole genome shotgun (WGS) entry which is preliminary data.</text>
</comment>
<gene>
    <name evidence="1" type="ORF">BSTOLATCC_MIC13144</name>
</gene>
<protein>
    <submittedName>
        <fullName evidence="1">Uncharacterized protein</fullName>
    </submittedName>
</protein>
<reference evidence="1" key="1">
    <citation type="submission" date="2021-09" db="EMBL/GenBank/DDBJ databases">
        <authorList>
            <consortium name="AG Swart"/>
            <person name="Singh M."/>
            <person name="Singh A."/>
            <person name="Seah K."/>
            <person name="Emmerich C."/>
        </authorList>
    </citation>
    <scope>NUCLEOTIDE SEQUENCE</scope>
    <source>
        <strain evidence="1">ATCC30299</strain>
    </source>
</reference>
<accession>A0AAU9J0S4</accession>
<sequence length="124" mass="14544">MDETILVRRKLTSPIHFLETQKIPNSIQCESPVLKKKFEITNNSNKIKHYSPRGRKEIQIIEDFSFNFDHNEFSTPRVIKANHSIGHMPIIKNRLKTNKNKNQVKILNNRKISVNLLLDPFPNL</sequence>
<evidence type="ECO:0000313" key="2">
    <source>
        <dbReference type="Proteomes" id="UP001162131"/>
    </source>
</evidence>
<proteinExistence type="predicted"/>
<dbReference type="AlphaFoldDB" id="A0AAU9J0S4"/>